<proteinExistence type="predicted"/>
<dbReference type="PATRIC" id="fig|1121865.3.peg.2057"/>
<evidence type="ECO:0000256" key="5">
    <source>
        <dbReference type="ARBA" id="ARBA00022989"/>
    </source>
</evidence>
<comment type="caution">
    <text evidence="11">The sequence shown here is derived from an EMBL/GenBank/DDBJ whole genome shotgun (WGS) entry which is preliminary data.</text>
</comment>
<keyword evidence="3" id="KW-0145">Chemotaxis</keyword>
<evidence type="ECO:0000256" key="8">
    <source>
        <dbReference type="PROSITE-ProRule" id="PRU00284"/>
    </source>
</evidence>
<dbReference type="InterPro" id="IPR004089">
    <property type="entry name" value="MCPsignal_dom"/>
</dbReference>
<dbReference type="AlphaFoldDB" id="S0KE81"/>
<dbReference type="PROSITE" id="PS50111">
    <property type="entry name" value="CHEMOTAXIS_TRANSDUC_2"/>
    <property type="match status" value="1"/>
</dbReference>
<dbReference type="SUPFAM" id="SSF58104">
    <property type="entry name" value="Methyl-accepting chemotaxis protein (MCP) signaling domain"/>
    <property type="match status" value="1"/>
</dbReference>
<dbReference type="Gene3D" id="1.10.287.950">
    <property type="entry name" value="Methyl-accepting chemotaxis protein"/>
    <property type="match status" value="1"/>
</dbReference>
<protein>
    <recommendedName>
        <fullName evidence="10">Methyl-accepting transducer domain-containing protein</fullName>
    </recommendedName>
</protein>
<evidence type="ECO:0000256" key="6">
    <source>
        <dbReference type="ARBA" id="ARBA00023136"/>
    </source>
</evidence>
<name>S0KE81_9ENTE</name>
<dbReference type="OrthoDB" id="9760371at2"/>
<evidence type="ECO:0000256" key="1">
    <source>
        <dbReference type="ARBA" id="ARBA00004651"/>
    </source>
</evidence>
<dbReference type="Proteomes" id="UP000014113">
    <property type="component" value="Unassembled WGS sequence"/>
</dbReference>
<evidence type="ECO:0000313" key="11">
    <source>
        <dbReference type="EMBL" id="EOW87876.1"/>
    </source>
</evidence>
<dbReference type="InterPro" id="IPR033479">
    <property type="entry name" value="dCache_1"/>
</dbReference>
<keyword evidence="2" id="KW-1003">Cell membrane</keyword>
<dbReference type="EMBL" id="ASWJ01000001">
    <property type="protein sequence ID" value="EOW87876.1"/>
    <property type="molecule type" value="Genomic_DNA"/>
</dbReference>
<evidence type="ECO:0000259" key="10">
    <source>
        <dbReference type="PROSITE" id="PS50111"/>
    </source>
</evidence>
<dbReference type="PANTHER" id="PTHR32089">
    <property type="entry name" value="METHYL-ACCEPTING CHEMOTAXIS PROTEIN MCPB"/>
    <property type="match status" value="1"/>
</dbReference>
<evidence type="ECO:0000256" key="4">
    <source>
        <dbReference type="ARBA" id="ARBA00022692"/>
    </source>
</evidence>
<organism evidence="11 12">
    <name type="scientific">Enterococcus columbae DSM 7374 = ATCC 51263</name>
    <dbReference type="NCBI Taxonomy" id="1121865"/>
    <lineage>
        <taxon>Bacteria</taxon>
        <taxon>Bacillati</taxon>
        <taxon>Bacillota</taxon>
        <taxon>Bacilli</taxon>
        <taxon>Lactobacillales</taxon>
        <taxon>Enterococcaceae</taxon>
        <taxon>Enterococcus</taxon>
    </lineage>
</organism>
<evidence type="ECO:0000313" key="12">
    <source>
        <dbReference type="Proteomes" id="UP000014113"/>
    </source>
</evidence>
<keyword evidence="7 8" id="KW-0807">Transducer</keyword>
<dbReference type="GO" id="GO:0005886">
    <property type="term" value="C:plasma membrane"/>
    <property type="evidence" value="ECO:0007669"/>
    <property type="project" value="UniProtKB-SubCell"/>
</dbReference>
<dbReference type="Gene3D" id="3.30.450.20">
    <property type="entry name" value="PAS domain"/>
    <property type="match status" value="1"/>
</dbReference>
<dbReference type="GO" id="GO:0007165">
    <property type="term" value="P:signal transduction"/>
    <property type="evidence" value="ECO:0007669"/>
    <property type="project" value="UniProtKB-KW"/>
</dbReference>
<reference evidence="11 12" key="1">
    <citation type="submission" date="2013-03" db="EMBL/GenBank/DDBJ databases">
        <title>The Genome Sequence of Enterococcus columbae ATCC_51263 (PacBio/Illumina hybrid assembly).</title>
        <authorList>
            <consortium name="The Broad Institute Genomics Platform"/>
            <consortium name="The Broad Institute Genome Sequencing Center for Infectious Disease"/>
            <person name="Earl A."/>
            <person name="Russ C."/>
            <person name="Gilmore M."/>
            <person name="Surin D."/>
            <person name="Walker B."/>
            <person name="Young S."/>
            <person name="Zeng Q."/>
            <person name="Gargeya S."/>
            <person name="Fitzgerald M."/>
            <person name="Haas B."/>
            <person name="Abouelleil A."/>
            <person name="Allen A.W."/>
            <person name="Alvarado L."/>
            <person name="Arachchi H.M."/>
            <person name="Berlin A.M."/>
            <person name="Chapman S.B."/>
            <person name="Gainer-Dewar J."/>
            <person name="Goldberg J."/>
            <person name="Griggs A."/>
            <person name="Gujja S."/>
            <person name="Hansen M."/>
            <person name="Howarth C."/>
            <person name="Imamovic A."/>
            <person name="Ireland A."/>
            <person name="Larimer J."/>
            <person name="McCowan C."/>
            <person name="Murphy C."/>
            <person name="Pearson M."/>
            <person name="Poon T.W."/>
            <person name="Priest M."/>
            <person name="Roberts A."/>
            <person name="Saif S."/>
            <person name="Shea T."/>
            <person name="Sisk P."/>
            <person name="Sykes S."/>
            <person name="Wortman J."/>
            <person name="Nusbaum C."/>
            <person name="Birren B."/>
        </authorList>
    </citation>
    <scope>NUCLEOTIDE SEQUENCE [LARGE SCALE GENOMIC DNA]</scope>
    <source>
        <strain evidence="11 12">ATCC 51263</strain>
    </source>
</reference>
<dbReference type="SMART" id="SM00283">
    <property type="entry name" value="MA"/>
    <property type="match status" value="1"/>
</dbReference>
<dbReference type="GO" id="GO:0006935">
    <property type="term" value="P:chemotaxis"/>
    <property type="evidence" value="ECO:0007669"/>
    <property type="project" value="UniProtKB-KW"/>
</dbReference>
<dbReference type="Pfam" id="PF02743">
    <property type="entry name" value="dCache_1"/>
    <property type="match status" value="1"/>
</dbReference>
<comment type="subcellular location">
    <subcellularLocation>
        <location evidence="1">Cell membrane</location>
        <topology evidence="1">Multi-pass membrane protein</topology>
    </subcellularLocation>
</comment>
<feature type="domain" description="Methyl-accepting transducer" evidence="10">
    <location>
        <begin position="395"/>
        <end position="652"/>
    </location>
</feature>
<evidence type="ECO:0000256" key="2">
    <source>
        <dbReference type="ARBA" id="ARBA00022475"/>
    </source>
</evidence>
<dbReference type="Pfam" id="PF00015">
    <property type="entry name" value="MCPsignal"/>
    <property type="match status" value="1"/>
</dbReference>
<dbReference type="CDD" id="cd12913">
    <property type="entry name" value="PDC1_MCP_like"/>
    <property type="match status" value="1"/>
</dbReference>
<dbReference type="SUPFAM" id="SSF103190">
    <property type="entry name" value="Sensory domain-like"/>
    <property type="match status" value="1"/>
</dbReference>
<evidence type="ECO:0000256" key="7">
    <source>
        <dbReference type="ARBA" id="ARBA00023224"/>
    </source>
</evidence>
<sequence>MKGKQKSIGWFIGFALISIALLPVLLLSVINFFSTIHSLKTNVANTQKGTVSAVVVAQQELFANTDNQMQEIAQFDVLQNAFDLSQIEHALITASKGDHNILSMTFATENAAECVSTLPLPADYDATTRPWFKDAVAKMNTLVWSEPYQDIDSGDFVSTVSYAFKNTQGQLGVLTADVSFKAVSDLIKALNTSEGAQVSLIAKSGIVVASSDKALVNKNYPFATLFKSVVQANKEADILKLKQKEFASVYFNRGTAAHPLIVLATMDKVVMQKTLWFQVLITVVLILIMLVIILINALFITRLIKGVVALFTTYFKRVGSGHLSKIDTKSEQATKTGQSMPRLLYRAVHPDEKGNELQQMSAQYNLMIDSVAQLIQEVQAESNEVSQRSASLLELSKQTNMATEEVAETITGIAQVTGSQANETERSVSQMNELSTHVNELMNSVEVMSLQSAESASINQSSMQLMGEVNGSWQDEMQQMEELMRSMDEMNDMIQNITQIIQVINDISYQTNLLALNASIEAARAGESGKGFAVVASEIRNLAEQSKESTKEIAAIIEQVQHRSTEMVEQTSRSLAGGEKQTTLIHQVIQTVQEVFDKNQTLLNSIESLETVANSITNVQATVLENLENISASTEENAAGTQEVSANAEEVLATSEEFTQHVSDLRQIAAQLQRSASKFTLS</sequence>
<feature type="transmembrane region" description="Helical" evidence="9">
    <location>
        <begin position="7"/>
        <end position="33"/>
    </location>
</feature>
<keyword evidence="5 9" id="KW-1133">Transmembrane helix</keyword>
<dbReference type="RefSeq" id="WP_016184210.1">
    <property type="nucleotide sequence ID" value="NZ_JXKI01000024.1"/>
</dbReference>
<keyword evidence="12" id="KW-1185">Reference proteome</keyword>
<dbReference type="eggNOG" id="COG0840">
    <property type="taxonomic scope" value="Bacteria"/>
</dbReference>
<accession>S0KE81</accession>
<keyword evidence="6 9" id="KW-0472">Membrane</keyword>
<evidence type="ECO:0000256" key="3">
    <source>
        <dbReference type="ARBA" id="ARBA00022500"/>
    </source>
</evidence>
<dbReference type="InterPro" id="IPR029151">
    <property type="entry name" value="Sensor-like_sf"/>
</dbReference>
<gene>
    <name evidence="11" type="ORF">I568_00162</name>
</gene>
<keyword evidence="4 9" id="KW-0812">Transmembrane</keyword>
<evidence type="ECO:0000256" key="9">
    <source>
        <dbReference type="SAM" id="Phobius"/>
    </source>
</evidence>
<feature type="transmembrane region" description="Helical" evidence="9">
    <location>
        <begin position="275"/>
        <end position="299"/>
    </location>
</feature>
<dbReference type="PANTHER" id="PTHR32089:SF112">
    <property type="entry name" value="LYSOZYME-LIKE PROTEIN-RELATED"/>
    <property type="match status" value="1"/>
</dbReference>
<dbReference type="STRING" id="1121865.OMW_02113"/>